<sequence>MPVLNHDVIVEILENLWIQHATEWGEELRPGAFRRYFTSYALVARAWTLPAETFVFRSAFLQWDAHWQSLRSGLINRPPLGPCVRILDIHLSHSQLGIQVGQLDAILRLLSKLVELRLRIGPEVNSLCPKPAQAKRLKQAFASISSTLRVIQVSFNGQRTKSRVMKQLPELVTFDKLDLVVIAWDGHLSDIPVFDPTRWNVGIRDQRALTEHWPLETNAATVSLNIIQSTSQGGLNSPSVFPTTFRMYFCRDFDKPSPLLPIIAAHLDQVVIRTAFRSSSWTQSCEAVINSCPRLERLLILNCYWTGGYEPRAELYVLEEEDWKIPVYRYYPKLDPEWGYLPGEPIPGHRHLAVGELLRTASHLIHFKHSEGGYYDRPLYRKPLVHIQKWPEEAFFDLEGNEDPEASGKQPSGYDSFPRKENFMVAVRKPPTGPTSGSQ</sequence>
<dbReference type="AlphaFoldDB" id="A0A0C2XZA3"/>
<dbReference type="HOGENOM" id="CLU_624322_0_0_1"/>
<evidence type="ECO:0000313" key="2">
    <source>
        <dbReference type="Proteomes" id="UP000054097"/>
    </source>
</evidence>
<keyword evidence="2" id="KW-1185">Reference proteome</keyword>
<proteinExistence type="predicted"/>
<organism evidence="1 2">
    <name type="scientific">Serendipita vermifera MAFF 305830</name>
    <dbReference type="NCBI Taxonomy" id="933852"/>
    <lineage>
        <taxon>Eukaryota</taxon>
        <taxon>Fungi</taxon>
        <taxon>Dikarya</taxon>
        <taxon>Basidiomycota</taxon>
        <taxon>Agaricomycotina</taxon>
        <taxon>Agaricomycetes</taxon>
        <taxon>Sebacinales</taxon>
        <taxon>Serendipitaceae</taxon>
        <taxon>Serendipita</taxon>
    </lineage>
</organism>
<accession>A0A0C2XZA3</accession>
<gene>
    <name evidence="1" type="ORF">M408DRAFT_5509</name>
</gene>
<dbReference type="Proteomes" id="UP000054097">
    <property type="component" value="Unassembled WGS sequence"/>
</dbReference>
<reference evidence="1 2" key="1">
    <citation type="submission" date="2014-04" db="EMBL/GenBank/DDBJ databases">
        <authorList>
            <consortium name="DOE Joint Genome Institute"/>
            <person name="Kuo A."/>
            <person name="Zuccaro A."/>
            <person name="Kohler A."/>
            <person name="Nagy L.G."/>
            <person name="Floudas D."/>
            <person name="Copeland A."/>
            <person name="Barry K.W."/>
            <person name="Cichocki N."/>
            <person name="Veneault-Fourrey C."/>
            <person name="LaButti K."/>
            <person name="Lindquist E.A."/>
            <person name="Lipzen A."/>
            <person name="Lundell T."/>
            <person name="Morin E."/>
            <person name="Murat C."/>
            <person name="Sun H."/>
            <person name="Tunlid A."/>
            <person name="Henrissat B."/>
            <person name="Grigoriev I.V."/>
            <person name="Hibbett D.S."/>
            <person name="Martin F."/>
            <person name="Nordberg H.P."/>
            <person name="Cantor M.N."/>
            <person name="Hua S.X."/>
        </authorList>
    </citation>
    <scope>NUCLEOTIDE SEQUENCE [LARGE SCALE GENOMIC DNA]</scope>
    <source>
        <strain evidence="1 2">MAFF 305830</strain>
    </source>
</reference>
<name>A0A0C2XZA3_SERVB</name>
<dbReference type="EMBL" id="KN824277">
    <property type="protein sequence ID" value="KIM34187.1"/>
    <property type="molecule type" value="Genomic_DNA"/>
</dbReference>
<reference evidence="2" key="2">
    <citation type="submission" date="2015-01" db="EMBL/GenBank/DDBJ databases">
        <title>Evolutionary Origins and Diversification of the Mycorrhizal Mutualists.</title>
        <authorList>
            <consortium name="DOE Joint Genome Institute"/>
            <consortium name="Mycorrhizal Genomics Consortium"/>
            <person name="Kohler A."/>
            <person name="Kuo A."/>
            <person name="Nagy L.G."/>
            <person name="Floudas D."/>
            <person name="Copeland A."/>
            <person name="Barry K.W."/>
            <person name="Cichocki N."/>
            <person name="Veneault-Fourrey C."/>
            <person name="LaButti K."/>
            <person name="Lindquist E.A."/>
            <person name="Lipzen A."/>
            <person name="Lundell T."/>
            <person name="Morin E."/>
            <person name="Murat C."/>
            <person name="Riley R."/>
            <person name="Ohm R."/>
            <person name="Sun H."/>
            <person name="Tunlid A."/>
            <person name="Henrissat B."/>
            <person name="Grigoriev I.V."/>
            <person name="Hibbett D.S."/>
            <person name="Martin F."/>
        </authorList>
    </citation>
    <scope>NUCLEOTIDE SEQUENCE [LARGE SCALE GENOMIC DNA]</scope>
    <source>
        <strain evidence="2">MAFF 305830</strain>
    </source>
</reference>
<dbReference type="OrthoDB" id="3251745at2759"/>
<protein>
    <submittedName>
        <fullName evidence="1">Uncharacterized protein</fullName>
    </submittedName>
</protein>
<evidence type="ECO:0000313" key="1">
    <source>
        <dbReference type="EMBL" id="KIM34187.1"/>
    </source>
</evidence>